<name>A0A7X0B2F4_9PROT</name>
<organism evidence="1 2">
    <name type="scientific">Nitrospirillum iridis</name>
    <dbReference type="NCBI Taxonomy" id="765888"/>
    <lineage>
        <taxon>Bacteria</taxon>
        <taxon>Pseudomonadati</taxon>
        <taxon>Pseudomonadota</taxon>
        <taxon>Alphaproteobacteria</taxon>
        <taxon>Rhodospirillales</taxon>
        <taxon>Azospirillaceae</taxon>
        <taxon>Nitrospirillum</taxon>
    </lineage>
</organism>
<sequence length="392" mass="43438">MNMNDGLYPILVETGGAGMGVPLPMVGGLRHGEVCSDRAVALPAAYRGQMRALAGLLDMALRAVVGRYFLDARIRAIYSLPPDLESILRLAAPTPYRVGWYRPDFILDRDGTARICEIGARYPLNGWMVSRAWSHGQADFWDDLCAPYKPGQTVALVHGREPSGEVDYLSDHLRRTGVGFIAARPGDLSLRDGRPYAQGLPLDHLILQLDRNELPALEPGVLAHTVTRGAYFNDVRTVILVHDKRVLAVLSDAAIMRDAMPAELYAQLRPHLITSVCARSALEAERLLRYDGDWIAKPSSGGRGIGTLVRSACGEAEWADRVRRDWPHLMFQPYLEQLEFIDPDFPGPIHMVGMLLCRDAVCYGNGMFRGSNDAVINLHQQRGKLYRCEVAP</sequence>
<dbReference type="Proteomes" id="UP000539175">
    <property type="component" value="Unassembled WGS sequence"/>
</dbReference>
<protein>
    <submittedName>
        <fullName evidence="1">Uncharacterized protein</fullName>
    </submittedName>
</protein>
<dbReference type="AlphaFoldDB" id="A0A7X0B2F4"/>
<dbReference type="RefSeq" id="WP_184803342.1">
    <property type="nucleotide sequence ID" value="NZ_JACIIZ010000011.1"/>
</dbReference>
<evidence type="ECO:0000313" key="1">
    <source>
        <dbReference type="EMBL" id="MBB6253176.1"/>
    </source>
</evidence>
<evidence type="ECO:0000313" key="2">
    <source>
        <dbReference type="Proteomes" id="UP000539175"/>
    </source>
</evidence>
<gene>
    <name evidence="1" type="ORF">FHS74_003745</name>
</gene>
<comment type="caution">
    <text evidence="1">The sequence shown here is derived from an EMBL/GenBank/DDBJ whole genome shotgun (WGS) entry which is preliminary data.</text>
</comment>
<proteinExistence type="predicted"/>
<accession>A0A7X0B2F4</accession>
<keyword evidence="2" id="KW-1185">Reference proteome</keyword>
<dbReference type="SUPFAM" id="SSF56059">
    <property type="entry name" value="Glutathione synthetase ATP-binding domain-like"/>
    <property type="match status" value="1"/>
</dbReference>
<dbReference type="EMBL" id="JACIIZ010000011">
    <property type="protein sequence ID" value="MBB6253176.1"/>
    <property type="molecule type" value="Genomic_DNA"/>
</dbReference>
<reference evidence="1 2" key="1">
    <citation type="submission" date="2020-08" db="EMBL/GenBank/DDBJ databases">
        <title>Genomic Encyclopedia of Type Strains, Phase IV (KMG-IV): sequencing the most valuable type-strain genomes for metagenomic binning, comparative biology and taxonomic classification.</title>
        <authorList>
            <person name="Goeker M."/>
        </authorList>
    </citation>
    <scope>NUCLEOTIDE SEQUENCE [LARGE SCALE GENOMIC DNA]</scope>
    <source>
        <strain evidence="1 2">DSM 22198</strain>
    </source>
</reference>